<dbReference type="OrthoDB" id="1435984at2759"/>
<dbReference type="InterPro" id="IPR004252">
    <property type="entry name" value="Probable_transposase_24"/>
</dbReference>
<dbReference type="Proteomes" id="UP000594638">
    <property type="component" value="Unassembled WGS sequence"/>
</dbReference>
<name>A0A8S0SZG2_OLEEU</name>
<proteinExistence type="predicted"/>
<keyword evidence="3" id="KW-1185">Reference proteome</keyword>
<evidence type="ECO:0000313" key="2">
    <source>
        <dbReference type="EMBL" id="CAA2997867.1"/>
    </source>
</evidence>
<accession>A0A8S0SZG2</accession>
<organism evidence="2 3">
    <name type="scientific">Olea europaea subsp. europaea</name>
    <dbReference type="NCBI Taxonomy" id="158383"/>
    <lineage>
        <taxon>Eukaryota</taxon>
        <taxon>Viridiplantae</taxon>
        <taxon>Streptophyta</taxon>
        <taxon>Embryophyta</taxon>
        <taxon>Tracheophyta</taxon>
        <taxon>Spermatophyta</taxon>
        <taxon>Magnoliopsida</taxon>
        <taxon>eudicotyledons</taxon>
        <taxon>Gunneridae</taxon>
        <taxon>Pentapetalae</taxon>
        <taxon>asterids</taxon>
        <taxon>lamiids</taxon>
        <taxon>Lamiales</taxon>
        <taxon>Oleaceae</taxon>
        <taxon>Oleeae</taxon>
        <taxon>Olea</taxon>
    </lineage>
</organism>
<dbReference type="Gramene" id="OE9A080981T1">
    <property type="protein sequence ID" value="OE9A080981C1"/>
    <property type="gene ID" value="OE9A080981"/>
</dbReference>
<evidence type="ECO:0000256" key="1">
    <source>
        <dbReference type="SAM" id="Coils"/>
    </source>
</evidence>
<comment type="caution">
    <text evidence="2">The sequence shown here is derived from an EMBL/GenBank/DDBJ whole genome shotgun (WGS) entry which is preliminary data.</text>
</comment>
<dbReference type="Pfam" id="PF03004">
    <property type="entry name" value="Transposase_24"/>
    <property type="match status" value="1"/>
</dbReference>
<keyword evidence="1" id="KW-0175">Coiled coil</keyword>
<evidence type="ECO:0000313" key="3">
    <source>
        <dbReference type="Proteomes" id="UP000594638"/>
    </source>
</evidence>
<sequence length="169" mass="19482">MGRPMSQLEFFSHVHKKNHELGDFVDKKSKRVYDTYKASIESKYGTIRDYQPEFDPNSWMDAVNGPSKGRIYGIGPREPASHILGTPTSPRHSILAHDEEVNNLKLELASAQNTIEENNERIDDLTLRLERVERNHRVEMQETVRSMLRELNIPNFQFPSSSGSRNDDV</sequence>
<dbReference type="AlphaFoldDB" id="A0A8S0SZG2"/>
<gene>
    <name evidence="2" type="ORF">OLEA9_A080981</name>
</gene>
<protein>
    <submittedName>
        <fullName evidence="2">Uncharacterized protein</fullName>
    </submittedName>
</protein>
<feature type="coiled-coil region" evidence="1">
    <location>
        <begin position="94"/>
        <end position="142"/>
    </location>
</feature>
<reference evidence="2 3" key="1">
    <citation type="submission" date="2019-12" db="EMBL/GenBank/DDBJ databases">
        <authorList>
            <person name="Alioto T."/>
            <person name="Alioto T."/>
            <person name="Gomez Garrido J."/>
        </authorList>
    </citation>
    <scope>NUCLEOTIDE SEQUENCE [LARGE SCALE GENOMIC DNA]</scope>
</reference>
<dbReference type="EMBL" id="CACTIH010005572">
    <property type="protein sequence ID" value="CAA2997867.1"/>
    <property type="molecule type" value="Genomic_DNA"/>
</dbReference>